<feature type="binding site" evidence="2">
    <location>
        <position position="116"/>
    </location>
    <ligand>
        <name>Mn(2+)</name>
        <dbReference type="ChEBI" id="CHEBI:29035"/>
        <label>2</label>
    </ligand>
</feature>
<keyword evidence="1 4" id="KW-0378">Hydrolase</keyword>
<feature type="binding site" evidence="2">
    <location>
        <position position="152"/>
    </location>
    <ligand>
        <name>Mn(2+)</name>
        <dbReference type="ChEBI" id="CHEBI:29035"/>
        <label>2</label>
    </ligand>
</feature>
<dbReference type="OrthoDB" id="2416606at2"/>
<sequence>MTSETGSLSIVTEGLEEICRDLENLFPEMVDIRRHFHQYPELSHQEVETPKRIAAYYRELGLEVRTGVGGRGVVATFKAAAPLKTIAFRADFDALPIQDEKDVPYKSTVENVMHACGHDGHTAALMVFAKSLVNQSERVQHNVVFIHQFGEEVTPGGAQAMIEDGCLDGVDAIYGCHFQSTMPSGVMFYKEGYIQAAVDTFTITINGKGGHGAIPHETVDPIVIASHIVTALQTIVSRNTDPLKQLVVSVGSIHGGKANNVIPTEAVMTGTIRSYEPEIRTLASQRLSSIASQVAQAMGAQADVQIDNGYDALWNHPAETQIAKRAMTQVLGPDAVSETPSVMPGEDFAYYTQHVPGSFIFAGAQVDEESSIYPHHHAMFDFDETAMLNTAKSFAAILFEYDNAE</sequence>
<keyword evidence="2" id="KW-0464">Manganese</keyword>
<dbReference type="GO" id="GO:0050118">
    <property type="term" value="F:N-acetyldiaminopimelate deacetylase activity"/>
    <property type="evidence" value="ECO:0007669"/>
    <property type="project" value="UniProtKB-ARBA"/>
</dbReference>
<comment type="caution">
    <text evidence="4">The sequence shown here is derived from an EMBL/GenBank/DDBJ whole genome shotgun (WGS) entry which is preliminary data.</text>
</comment>
<dbReference type="Proteomes" id="UP000275473">
    <property type="component" value="Unassembled WGS sequence"/>
</dbReference>
<evidence type="ECO:0000256" key="2">
    <source>
        <dbReference type="PIRSR" id="PIRSR005962-1"/>
    </source>
</evidence>
<dbReference type="RefSeq" id="WP_123165915.1">
    <property type="nucleotide sequence ID" value="NZ_RIAX01000009.1"/>
</dbReference>
<dbReference type="SUPFAM" id="SSF55031">
    <property type="entry name" value="Bacterial exopeptidase dimerisation domain"/>
    <property type="match status" value="1"/>
</dbReference>
<dbReference type="AlphaFoldDB" id="A0A3M8P5B1"/>
<accession>A0A3M8P5B1</accession>
<dbReference type="PIRSF" id="PIRSF005962">
    <property type="entry name" value="Pept_M20D_amidohydro"/>
    <property type="match status" value="1"/>
</dbReference>
<dbReference type="InterPro" id="IPR017439">
    <property type="entry name" value="Amidohydrolase"/>
</dbReference>
<feature type="binding site" evidence="2">
    <location>
        <position position="177"/>
    </location>
    <ligand>
        <name>Mn(2+)</name>
        <dbReference type="ChEBI" id="CHEBI:29035"/>
        <label>2</label>
    </ligand>
</feature>
<feature type="domain" description="Peptidase M20 dimerisation" evidence="3">
    <location>
        <begin position="200"/>
        <end position="293"/>
    </location>
</feature>
<dbReference type="FunFam" id="3.30.70.360:FF:000001">
    <property type="entry name" value="N-acetyldiaminopimelate deacetylase"/>
    <property type="match status" value="1"/>
</dbReference>
<dbReference type="Pfam" id="PF07687">
    <property type="entry name" value="M20_dimer"/>
    <property type="match status" value="1"/>
</dbReference>
<evidence type="ECO:0000256" key="1">
    <source>
        <dbReference type="ARBA" id="ARBA00022801"/>
    </source>
</evidence>
<keyword evidence="2" id="KW-0479">Metal-binding</keyword>
<reference evidence="4 5" key="1">
    <citation type="journal article" date="2018" name="Int. J. Syst. Evol. Microbiol.">
        <title>Planococcus salinus sp. nov., a moderately halophilic bacterium isolated from a saline-alkali soil.</title>
        <authorList>
            <person name="Gan L."/>
        </authorList>
    </citation>
    <scope>NUCLEOTIDE SEQUENCE [LARGE SCALE GENOMIC DNA]</scope>
    <source>
        <strain evidence="4 5">LCB217</strain>
    </source>
</reference>
<feature type="binding site" evidence="2">
    <location>
        <position position="376"/>
    </location>
    <ligand>
        <name>Mn(2+)</name>
        <dbReference type="ChEBI" id="CHEBI:29035"/>
        <label>2</label>
    </ligand>
</feature>
<evidence type="ECO:0000259" key="3">
    <source>
        <dbReference type="Pfam" id="PF07687"/>
    </source>
</evidence>
<dbReference type="PANTHER" id="PTHR11014:SF63">
    <property type="entry name" value="METALLOPEPTIDASE, PUTATIVE (AFU_ORTHOLOGUE AFUA_6G09600)-RELATED"/>
    <property type="match status" value="1"/>
</dbReference>
<dbReference type="InterPro" id="IPR011650">
    <property type="entry name" value="Peptidase_M20_dimer"/>
</dbReference>
<organism evidence="4 5">
    <name type="scientific">Planococcus salinus</name>
    <dbReference type="NCBI Taxonomy" id="1848460"/>
    <lineage>
        <taxon>Bacteria</taxon>
        <taxon>Bacillati</taxon>
        <taxon>Bacillota</taxon>
        <taxon>Bacilli</taxon>
        <taxon>Bacillales</taxon>
        <taxon>Caryophanaceae</taxon>
        <taxon>Planococcus</taxon>
    </lineage>
</organism>
<dbReference type="GO" id="GO:0046872">
    <property type="term" value="F:metal ion binding"/>
    <property type="evidence" value="ECO:0007669"/>
    <property type="project" value="UniProtKB-KW"/>
</dbReference>
<dbReference type="PANTHER" id="PTHR11014">
    <property type="entry name" value="PEPTIDASE M20 FAMILY MEMBER"/>
    <property type="match status" value="1"/>
</dbReference>
<keyword evidence="5" id="KW-1185">Reference proteome</keyword>
<feature type="binding site" evidence="2">
    <location>
        <position position="118"/>
    </location>
    <ligand>
        <name>Mn(2+)</name>
        <dbReference type="ChEBI" id="CHEBI:29035"/>
        <label>2</label>
    </ligand>
</feature>
<dbReference type="EMBL" id="RIAX01000009">
    <property type="protein sequence ID" value="RNF38859.1"/>
    <property type="molecule type" value="Genomic_DNA"/>
</dbReference>
<dbReference type="InterPro" id="IPR002933">
    <property type="entry name" value="Peptidase_M20"/>
</dbReference>
<dbReference type="NCBIfam" id="TIGR01891">
    <property type="entry name" value="amidohydrolases"/>
    <property type="match status" value="1"/>
</dbReference>
<dbReference type="Gene3D" id="3.30.70.360">
    <property type="match status" value="1"/>
</dbReference>
<dbReference type="Gene3D" id="3.40.630.10">
    <property type="entry name" value="Zn peptidases"/>
    <property type="match status" value="1"/>
</dbReference>
<gene>
    <name evidence="4" type="ORF">EEX84_12120</name>
</gene>
<name>A0A3M8P5B1_9BACL</name>
<comment type="cofactor">
    <cofactor evidence="2">
        <name>Mn(2+)</name>
        <dbReference type="ChEBI" id="CHEBI:29035"/>
    </cofactor>
    <text evidence="2">The Mn(2+) ion enhances activity.</text>
</comment>
<evidence type="ECO:0000313" key="4">
    <source>
        <dbReference type="EMBL" id="RNF38859.1"/>
    </source>
</evidence>
<dbReference type="Pfam" id="PF01546">
    <property type="entry name" value="Peptidase_M20"/>
    <property type="match status" value="1"/>
</dbReference>
<dbReference type="SUPFAM" id="SSF53187">
    <property type="entry name" value="Zn-dependent exopeptidases"/>
    <property type="match status" value="1"/>
</dbReference>
<dbReference type="GO" id="GO:0019877">
    <property type="term" value="P:diaminopimelate biosynthetic process"/>
    <property type="evidence" value="ECO:0007669"/>
    <property type="project" value="UniProtKB-ARBA"/>
</dbReference>
<evidence type="ECO:0000313" key="5">
    <source>
        <dbReference type="Proteomes" id="UP000275473"/>
    </source>
</evidence>
<protein>
    <submittedName>
        <fullName evidence="4">Amidohydrolase</fullName>
    </submittedName>
</protein>
<proteinExistence type="predicted"/>
<dbReference type="InterPro" id="IPR036264">
    <property type="entry name" value="Bact_exopeptidase_dim_dom"/>
</dbReference>